<feature type="chain" id="PRO_5035257843" description="Lipoprotein" evidence="1">
    <location>
        <begin position="19"/>
        <end position="142"/>
    </location>
</feature>
<proteinExistence type="predicted"/>
<evidence type="ECO:0000313" key="2">
    <source>
        <dbReference type="EMBL" id="GHB92596.1"/>
    </source>
</evidence>
<reference evidence="2" key="1">
    <citation type="journal article" date="2014" name="Int. J. Syst. Evol. Microbiol.">
        <title>Complete genome sequence of Corynebacterium casei LMG S-19264T (=DSM 44701T), isolated from a smear-ripened cheese.</title>
        <authorList>
            <consortium name="US DOE Joint Genome Institute (JGI-PGF)"/>
            <person name="Walter F."/>
            <person name="Albersmeier A."/>
            <person name="Kalinowski J."/>
            <person name="Ruckert C."/>
        </authorList>
    </citation>
    <scope>NUCLEOTIDE SEQUENCE</scope>
    <source>
        <strain evidence="2">KCTC 12870</strain>
    </source>
</reference>
<accession>A0A8J3DEV2</accession>
<keyword evidence="1" id="KW-0732">Signal</keyword>
<feature type="signal peptide" evidence="1">
    <location>
        <begin position="1"/>
        <end position="18"/>
    </location>
</feature>
<dbReference type="PROSITE" id="PS51257">
    <property type="entry name" value="PROKAR_LIPOPROTEIN"/>
    <property type="match status" value="1"/>
</dbReference>
<dbReference type="Proteomes" id="UP000642829">
    <property type="component" value="Unassembled WGS sequence"/>
</dbReference>
<dbReference type="RefSeq" id="WP_189511468.1">
    <property type="nucleotide sequence ID" value="NZ_BMXG01000002.1"/>
</dbReference>
<dbReference type="AlphaFoldDB" id="A0A8J3DEV2"/>
<evidence type="ECO:0008006" key="4">
    <source>
        <dbReference type="Google" id="ProtNLM"/>
    </source>
</evidence>
<keyword evidence="3" id="KW-1185">Reference proteome</keyword>
<sequence length="142" mass="15807">MKSIALLLCLLFTGCDQTSDEAANNTSTIETTKLAEKGAANVRQYEAEMDITTVEDTSVTFTIWLSTLTEGATKSFTNGERAEVTPMFLRHVEGDDVYRIECKYPLDSDSPSKTIKEIRFNGTEPVSTNFLKENLVITVRPK</sequence>
<comment type="caution">
    <text evidence="2">The sequence shown here is derived from an EMBL/GenBank/DDBJ whole genome shotgun (WGS) entry which is preliminary data.</text>
</comment>
<evidence type="ECO:0000256" key="1">
    <source>
        <dbReference type="SAM" id="SignalP"/>
    </source>
</evidence>
<protein>
    <recommendedName>
        <fullName evidence="4">Lipoprotein</fullName>
    </recommendedName>
</protein>
<dbReference type="EMBL" id="BMXG01000002">
    <property type="protein sequence ID" value="GHB92596.1"/>
    <property type="molecule type" value="Genomic_DNA"/>
</dbReference>
<gene>
    <name evidence="2" type="ORF">GCM10007047_04710</name>
</gene>
<name>A0A8J3DEV2_9BACT</name>
<reference evidence="2" key="2">
    <citation type="submission" date="2020-09" db="EMBL/GenBank/DDBJ databases">
        <authorList>
            <person name="Sun Q."/>
            <person name="Kim S."/>
        </authorList>
    </citation>
    <scope>NUCLEOTIDE SEQUENCE</scope>
    <source>
        <strain evidence="2">KCTC 12870</strain>
    </source>
</reference>
<evidence type="ECO:0000313" key="3">
    <source>
        <dbReference type="Proteomes" id="UP000642829"/>
    </source>
</evidence>
<organism evidence="2 3">
    <name type="scientific">Cerasicoccus arenae</name>
    <dbReference type="NCBI Taxonomy" id="424488"/>
    <lineage>
        <taxon>Bacteria</taxon>
        <taxon>Pseudomonadati</taxon>
        <taxon>Verrucomicrobiota</taxon>
        <taxon>Opitutia</taxon>
        <taxon>Puniceicoccales</taxon>
        <taxon>Cerasicoccaceae</taxon>
        <taxon>Cerasicoccus</taxon>
    </lineage>
</organism>